<protein>
    <recommendedName>
        <fullName evidence="5">Deoxyribonuclease TATDN1</fullName>
    </recommendedName>
</protein>
<organism evidence="8 9">
    <name type="scientific">Trichinella spiralis</name>
    <name type="common">Trichina worm</name>
    <dbReference type="NCBI Taxonomy" id="6334"/>
    <lineage>
        <taxon>Eukaryota</taxon>
        <taxon>Metazoa</taxon>
        <taxon>Ecdysozoa</taxon>
        <taxon>Nematoda</taxon>
        <taxon>Enoplea</taxon>
        <taxon>Dorylaimia</taxon>
        <taxon>Trichinellida</taxon>
        <taxon>Trichinellidae</taxon>
        <taxon>Trichinella</taxon>
    </lineage>
</organism>
<proteinExistence type="inferred from homology"/>
<sequence>MITDVAPYKLIDIGANLTNPCLNDRNLCDVVDRAKAAGVCKIIVTGTSIETAKEAMRLSRLYPNYLFFTAGKWTANLFLFIKKLSVQFTSKLPCFGIHPHDAKYFNDESIAELEKLALEPECVAIGECGLDFNRNFSPQENQLTAFEAQVWSSVRARSVLKIRVPALVEILKKYSLLIPYAVVHCFTGTAEQAKTYLDMGLYIGLTGSLWKDKLEFGVQYALRQGIIPLNRLLVETDSPYMYPNIKAKKLQREVKEKVSPHALQFLHHCSFQRNEPCALPTVVELIAAFSGASVDDVAINTTLNAVRLFGLTSE</sequence>
<gene>
    <name evidence="8" type="primary">tatD</name>
    <name evidence="8" type="ORF">T01_3486</name>
</gene>
<dbReference type="PANTHER" id="PTHR10060">
    <property type="entry name" value="TATD FAMILY DEOXYRIBONUCLEASE"/>
    <property type="match status" value="1"/>
</dbReference>
<feature type="binding site" evidence="7">
    <location>
        <position position="184"/>
    </location>
    <ligand>
        <name>a divalent metal cation</name>
        <dbReference type="ChEBI" id="CHEBI:60240"/>
        <label>2</label>
    </ligand>
</feature>
<dbReference type="STRING" id="6334.A0A0V1C2J3"/>
<dbReference type="EMBL" id="JYDH01000001">
    <property type="protein sequence ID" value="KRY43514.1"/>
    <property type="molecule type" value="Genomic_DNA"/>
</dbReference>
<evidence type="ECO:0000256" key="2">
    <source>
        <dbReference type="ARBA" id="ARBA00022722"/>
    </source>
</evidence>
<dbReference type="PIRSF" id="PIRSF005902">
    <property type="entry name" value="DNase_TatD"/>
    <property type="match status" value="1"/>
</dbReference>
<evidence type="ECO:0000256" key="5">
    <source>
        <dbReference type="ARBA" id="ARBA00039767"/>
    </source>
</evidence>
<evidence type="ECO:0000313" key="9">
    <source>
        <dbReference type="Proteomes" id="UP000054776"/>
    </source>
</evidence>
<dbReference type="GO" id="GO:0005829">
    <property type="term" value="C:cytosol"/>
    <property type="evidence" value="ECO:0007669"/>
    <property type="project" value="TreeGrafter"/>
</dbReference>
<dbReference type="SUPFAM" id="SSF51556">
    <property type="entry name" value="Metallo-dependent hydrolases"/>
    <property type="match status" value="1"/>
</dbReference>
<keyword evidence="2" id="KW-0540">Nuclease</keyword>
<dbReference type="AlphaFoldDB" id="A0A0V1C2J3"/>
<comment type="function">
    <text evidence="6">Deoxyribonuclease which catalyzes (in vitro) the decatenation of kinetoplast DNA, which are circular DNA catenated to each other, producing linear DNA molecules. Plays an important role in chromosomal segregation and cell cycle progression during eye development probably via its DNA decatenation activity.</text>
</comment>
<dbReference type="InterPro" id="IPR001130">
    <property type="entry name" value="TatD-like"/>
</dbReference>
<dbReference type="Gene3D" id="3.20.20.140">
    <property type="entry name" value="Metal-dependent hydrolases"/>
    <property type="match status" value="1"/>
</dbReference>
<keyword evidence="4" id="KW-0378">Hydrolase</keyword>
<accession>A0A0V1C2J3</accession>
<dbReference type="InterPro" id="IPR050891">
    <property type="entry name" value="TatD-type_Hydrolase"/>
</dbReference>
<feature type="binding site" evidence="7">
    <location>
        <position position="127"/>
    </location>
    <ligand>
        <name>a divalent metal cation</name>
        <dbReference type="ChEBI" id="CHEBI:60240"/>
        <label>1</label>
    </ligand>
</feature>
<evidence type="ECO:0000256" key="1">
    <source>
        <dbReference type="ARBA" id="ARBA00009275"/>
    </source>
</evidence>
<keyword evidence="9" id="KW-1185">Reference proteome</keyword>
<reference evidence="8 9" key="1">
    <citation type="submission" date="2015-01" db="EMBL/GenBank/DDBJ databases">
        <title>Evolution of Trichinella species and genotypes.</title>
        <authorList>
            <person name="Korhonen P.K."/>
            <person name="Edoardo P."/>
            <person name="Giuseppe L.R."/>
            <person name="Gasser R.B."/>
        </authorList>
    </citation>
    <scope>NUCLEOTIDE SEQUENCE [LARGE SCALE GENOMIC DNA]</scope>
    <source>
        <strain evidence="8">ISS3</strain>
    </source>
</reference>
<dbReference type="OrthoDB" id="413993at2759"/>
<comment type="similarity">
    <text evidence="1">Belongs to the metallo-dependent hydrolases superfamily. TatD-type hydrolase family.</text>
</comment>
<dbReference type="InParanoid" id="A0A0V1C2J3"/>
<dbReference type="Proteomes" id="UP000054776">
    <property type="component" value="Unassembled WGS sequence"/>
</dbReference>
<dbReference type="CDD" id="cd01310">
    <property type="entry name" value="TatD_DNAse"/>
    <property type="match status" value="1"/>
</dbReference>
<feature type="binding site" evidence="7">
    <location>
        <position position="237"/>
    </location>
    <ligand>
        <name>a divalent metal cation</name>
        <dbReference type="ChEBI" id="CHEBI:60240"/>
        <label>1</label>
    </ligand>
</feature>
<dbReference type="InterPro" id="IPR032466">
    <property type="entry name" value="Metal_Hydrolase"/>
</dbReference>
<evidence type="ECO:0000256" key="7">
    <source>
        <dbReference type="PIRSR" id="PIRSR005902-1"/>
    </source>
</evidence>
<evidence type="ECO:0000313" key="8">
    <source>
        <dbReference type="EMBL" id="KRY43514.1"/>
    </source>
</evidence>
<dbReference type="PANTHER" id="PTHR10060:SF15">
    <property type="entry name" value="DEOXYRIBONUCLEASE TATDN1"/>
    <property type="match status" value="1"/>
</dbReference>
<dbReference type="GO" id="GO:0046872">
    <property type="term" value="F:metal ion binding"/>
    <property type="evidence" value="ECO:0007669"/>
    <property type="project" value="UniProtKB-KW"/>
</dbReference>
<dbReference type="Pfam" id="PF01026">
    <property type="entry name" value="TatD_DNase"/>
    <property type="match status" value="1"/>
</dbReference>
<evidence type="ECO:0000256" key="3">
    <source>
        <dbReference type="ARBA" id="ARBA00022723"/>
    </source>
</evidence>
<evidence type="ECO:0000256" key="6">
    <source>
        <dbReference type="ARBA" id="ARBA00045223"/>
    </source>
</evidence>
<keyword evidence="3 7" id="KW-0479">Metal-binding</keyword>
<comment type="caution">
    <text evidence="8">The sequence shown here is derived from an EMBL/GenBank/DDBJ whole genome shotgun (WGS) entry which is preliminary data.</text>
</comment>
<dbReference type="FunCoup" id="A0A0V1C2J3">
    <property type="interactions" value="1400"/>
</dbReference>
<dbReference type="GO" id="GO:0008310">
    <property type="term" value="F:single-stranded DNA 3'-5' DNA exonuclease activity"/>
    <property type="evidence" value="ECO:0007669"/>
    <property type="project" value="TreeGrafter"/>
</dbReference>
<evidence type="ECO:0000256" key="4">
    <source>
        <dbReference type="ARBA" id="ARBA00022801"/>
    </source>
</evidence>
<name>A0A0V1C2J3_TRISP</name>